<accession>A0A6C1B828</accession>
<dbReference type="AlphaFoldDB" id="A0A6C1B828"/>
<evidence type="ECO:0000313" key="1">
    <source>
        <dbReference type="EMBL" id="QID19926.1"/>
    </source>
</evidence>
<evidence type="ECO:0000313" key="2">
    <source>
        <dbReference type="Proteomes" id="UP000501991"/>
    </source>
</evidence>
<dbReference type="KEGG" id="azq:G3580_18040"/>
<reference evidence="1 2" key="1">
    <citation type="submission" date="2020-02" db="EMBL/GenBank/DDBJ databases">
        <title>Nitrogenibacter mangrovi gen. nov., sp. nov. isolated from mangrove sediment, a denitrifying betaproteobacterium.</title>
        <authorList>
            <person name="Liao H."/>
            <person name="Tian Y."/>
        </authorList>
    </citation>
    <scope>NUCLEOTIDE SEQUENCE [LARGE SCALE GENOMIC DNA]</scope>
    <source>
        <strain evidence="1 2">M9-3-2</strain>
    </source>
</reference>
<gene>
    <name evidence="1" type="ORF">G3580_18040</name>
</gene>
<dbReference type="EMBL" id="CP048836">
    <property type="protein sequence ID" value="QID19926.1"/>
    <property type="molecule type" value="Genomic_DNA"/>
</dbReference>
<protein>
    <submittedName>
        <fullName evidence="1">Uncharacterized protein</fullName>
    </submittedName>
</protein>
<organism evidence="1 2">
    <name type="scientific">Nitrogeniibacter mangrovi</name>
    <dbReference type="NCBI Taxonomy" id="2016596"/>
    <lineage>
        <taxon>Bacteria</taxon>
        <taxon>Pseudomonadati</taxon>
        <taxon>Pseudomonadota</taxon>
        <taxon>Betaproteobacteria</taxon>
        <taxon>Rhodocyclales</taxon>
        <taxon>Zoogloeaceae</taxon>
        <taxon>Nitrogeniibacter</taxon>
    </lineage>
</organism>
<keyword evidence="2" id="KW-1185">Reference proteome</keyword>
<name>A0A6C1B828_9RHOO</name>
<proteinExistence type="predicted"/>
<dbReference type="Proteomes" id="UP000501991">
    <property type="component" value="Chromosome"/>
</dbReference>
<sequence length="70" mass="7780">MQETDDPVVIRVFGALLNAMKLGGPFDLSLLDRLSFADFTLAVDSIRVWRTQRYVLDQDRPSAAAPARAT</sequence>